<proteinExistence type="predicted"/>
<evidence type="ECO:0000313" key="2">
    <source>
        <dbReference type="Proteomes" id="UP000177907"/>
    </source>
</evidence>
<organism evidence="1 2">
    <name type="scientific">Candidatus Magasanikbacteria bacterium RIFOXYC2_FULL_42_28</name>
    <dbReference type="NCBI Taxonomy" id="1798704"/>
    <lineage>
        <taxon>Bacteria</taxon>
        <taxon>Candidatus Magasanikiibacteriota</taxon>
    </lineage>
</organism>
<gene>
    <name evidence="1" type="ORF">A3J93_04605</name>
</gene>
<protein>
    <submittedName>
        <fullName evidence="1">Uncharacterized protein</fullName>
    </submittedName>
</protein>
<dbReference type="AlphaFoldDB" id="A0A1F6NX73"/>
<reference evidence="1 2" key="1">
    <citation type="journal article" date="2016" name="Nat. Commun.">
        <title>Thousands of microbial genomes shed light on interconnected biogeochemical processes in an aquifer system.</title>
        <authorList>
            <person name="Anantharaman K."/>
            <person name="Brown C.T."/>
            <person name="Hug L.A."/>
            <person name="Sharon I."/>
            <person name="Castelle C.J."/>
            <person name="Probst A.J."/>
            <person name="Thomas B.C."/>
            <person name="Singh A."/>
            <person name="Wilkins M.J."/>
            <person name="Karaoz U."/>
            <person name="Brodie E.L."/>
            <person name="Williams K.H."/>
            <person name="Hubbard S.S."/>
            <person name="Banfield J.F."/>
        </authorList>
    </citation>
    <scope>NUCLEOTIDE SEQUENCE [LARGE SCALE GENOMIC DNA]</scope>
</reference>
<accession>A0A1F6NX73</accession>
<dbReference type="EMBL" id="MFQZ01000002">
    <property type="protein sequence ID" value="OGH88515.1"/>
    <property type="molecule type" value="Genomic_DNA"/>
</dbReference>
<name>A0A1F6NX73_9BACT</name>
<evidence type="ECO:0000313" key="1">
    <source>
        <dbReference type="EMBL" id="OGH88515.1"/>
    </source>
</evidence>
<sequence length="114" mass="13703">MHEIKIQELEPERDTAYDLLLQKYERYGLKLEPIDSARLRRILKECRNDKKIIINLDENEFEIISEAESRFFQEAFGIDIKSYVAGVSGQEYKKRMRELLEHVRIKIRKDLTML</sequence>
<dbReference type="Proteomes" id="UP000177907">
    <property type="component" value="Unassembled WGS sequence"/>
</dbReference>
<dbReference type="STRING" id="1798704.A3J93_04605"/>
<comment type="caution">
    <text evidence="1">The sequence shown here is derived from an EMBL/GenBank/DDBJ whole genome shotgun (WGS) entry which is preliminary data.</text>
</comment>